<feature type="domain" description="Bacterial Ig-like" evidence="2">
    <location>
        <begin position="1089"/>
        <end position="1185"/>
    </location>
</feature>
<dbReference type="PANTHER" id="PTHR34677">
    <property type="match status" value="1"/>
</dbReference>
<evidence type="ECO:0000256" key="1">
    <source>
        <dbReference type="SAM" id="MobiDB-lite"/>
    </source>
</evidence>
<feature type="domain" description="Bacterial Ig-like" evidence="2">
    <location>
        <begin position="2069"/>
        <end position="2171"/>
    </location>
</feature>
<feature type="domain" description="Bacterial Ig-like" evidence="2">
    <location>
        <begin position="13"/>
        <end position="112"/>
    </location>
</feature>
<keyword evidence="3" id="KW-0378">Hydrolase</keyword>
<dbReference type="NCBIfam" id="NF041766">
    <property type="entry name" value="choice_anch_U"/>
    <property type="match status" value="1"/>
</dbReference>
<feature type="domain" description="Bacterial Ig-like" evidence="2">
    <location>
        <begin position="1744"/>
        <end position="1844"/>
    </location>
</feature>
<evidence type="ECO:0000313" key="3">
    <source>
        <dbReference type="EMBL" id="MCW5323616.1"/>
    </source>
</evidence>
<sequence length="2622" mass="273214">MAVEPESPPVAGQPTATVTLSDTRFKSGETAIVTFRFNSSVTDFTLDDVDLKDANGTLSELTADADGKTWRATFTPQDKNTSNTNTIRLNLSGVTNAAGIPGVGSVSSPTYSLDTAPPTIERIWCAYDDDKLSAGESVPLIIRCSEALDRGSFTLADLHVPEGKGTLSNLRTDDGIRWTCILTAPMTTPASGESPEFISIPVYLGGITDLSGNAGEEKWAQNNVYTLDTIRPTATITLDDYDLTVGETTILTLTCSERTNWIDWPTAFDLTNANGTCNDRFNDPGSLRVNLTPDDKHMVWKVTFTPTANVNDVTNTIRVNLRGISDVAGNTGMGSIISANYRVNTTVQRPTATVVLADTRLSIGETSIVTFTFREPVSGFDAADINLAEANGTLGALTGGADGKTWSATFTPKNNIEDASNTLRVNLAGVTNAAGTAGLGEAVSSNYQIDTLRPTVTITLADTNLTIGETTTVTFAFSETVGPLVAFDDLRDTVDLRDAHGKLGPLTSPDGKTFTGNLFWLTADLENATSTIRINLSGVKDRAGNTGVGVASSANYIVNTRSTDTTPPSATITLTDSNIRKATVITITFTEEIRGVNESDFDLTDANGTLDFLSSFDHIVWTTTFTPTENVRDTTNTIRMNLGRVQDMTGNYGQGSVTSGNYLLDTLDTTVRPTITLDDSSLTVGETTTVTFRFSETVTGFTADNMDLRDANGTLGPLTASPDGKTWSATFTPASSTHDASNRIGANLTGVRNAAGQTGPGKASSDNYQIDTQLPSVIVTLADTLLTLDETTTVSFSFNEIVTGFSRDNINLEDAHGTLGPLLAGADGRTWSASFTPTVGMEDGSNHIRVNLAGVSNAAGNTGTGYATSDNYQIDTQRPSVIVTLDDTSLTAGETTSVTFAFSEQVNSPPVNAIDLANAHGTLDALTANADGTTWSATFTPTANAKHASNHISVNLANVTDAAGNAGTGTATSIDYLVDTTVQRPSATITLDDTSLTIGKTTTVTFRFSEVVTGFTADDILLTDASGTLGPLAADTEGKTWSATFTPTPDKEDPSNRISVNLAGVANAAGHTGLDRANSANYIVDTTARPTITLADTVLTVGETTIVTFRFNTAVTDFTGEDIVLTNANGTLGELTADAEGKTWSATFTPTPNKESASSRISVDLAGVRNAAGHTGTGSVSSADYLLDTMRPQVTGVMPGRGSGSIFSAGETDSLNISFSEKLNPDSFTLDDLSVPAGKGTLSNLYTHDGIRWWCTLTAPTTTPASGDSPDGVPLLVSFDGITDVAGNPILAPERFDNIYTIDTTPPRAVITLADTYLTAGETTTLTITFSEDVLYWTDGIVLSDANGTCEPIEATADRKKIWTTTFTPTANVNDASNTISLDLSYVGDPAGNAGVGRVTSANYHLDTTTLRPSATITLADTLLTEGERTTVSFRFTEPVTGFTIDDIDLAHASGTLDAFTAGPDGKTWSATFTPAADKEVASNRISVDLSHVNNAAGLAGIGTADSANYQVDTVTVRPTVTITLADTRLTAGETTTVTFSFSEPVNGFTIDDIDTTKAKGILGPLAAGADGKTWSATFTPKVDPQNNEDRGTFIRVNLTGVTNAAGHAGIGSVTNSAYRVDILRPSATIVLADTHLTAGETSLVSFEFSEYVLGLALEDIVLTDANGTLSAITNLSDSHGELPNLVSSKNWSATFTPTANVSDATNTIRLNLSGVIDELGNTGMGQASSANYTVDTRPINTPTRPIATITLDDTDLTAGETTRVTFRFSEIVTGFTAADVDLTDANGIVGPLTVGADGTTWTTLFTPKANTEDATNTISMNLNGVRNAAGNAGVVSVSSANYRLDTRSTTTDTTGPTTATIALANSALKAGQTTTVTITFTEPVSGLDVSDFVVPNGSLSAPTANADRTVWTSTFTPTLNANDATNTIELKLTGVTDDIPNPGVGSVSSANYTVDTRPADTTGPTTATIALTNSALKVGQTTTVTITFTEPVSGLDVSDFVVPNGSLSAPTANADRTVWTSTFTPTLNTNDATNTIELKLTGVTDDAHNPGVGSVSSANYTVDTRPADTTGPTTATVALASSALTAGQTTLVTITFTEPVSGLDVSDFVVPNGSLSAPTANADRSVWTSTFTPTANANVATNTIELKLTGVTDDARNPGVGSVSSANYSVDTRPADTTGLSATITLRDTILTVGEETTVTFTFSKSVPDFSIDDIDRRNANGTFGPLTANADHRVWTSTFTPTDNVEDSTNTIGVGRAGAGRASSDNYAVDTKAPVLLSATVNANKLLLSYTEGTSLDGVHFASPAAFQVRVNDVPDAVAYVTVDARAKTVTLGLSTAVVTGQTVSVAYTDPTIDNDTNAIQDAAGNDAASVPALFLPNTTPAPQPQSPADPTKPQPPADPTKPDTSDMDNDSVPSAMENRTPGLPRPDGAPPVVGDGNGDGVKDSAQIAVGSISVAISPGEDGNPTGAPTTFVTLVGDSQDGKPGANSSTRIIHLNQKDAPARLSQGLDAPIALVHFETTLAQGSSETFSLYVDPALGINGNWVQEADTGIWVNLASAPYGGKMQMEGGRLRLDFQVADGGPFDADGRADGVVTVPDAPAYMPLSLTGQASDMQVDGFWF</sequence>
<accession>A0ABT3KZ38</accession>
<dbReference type="Pfam" id="PF19078">
    <property type="entry name" value="Big_12"/>
    <property type="match status" value="21"/>
</dbReference>
<feature type="domain" description="Bacterial Ig-like" evidence="2">
    <location>
        <begin position="1622"/>
        <end position="1735"/>
    </location>
</feature>
<feature type="domain" description="Bacterial Ig-like" evidence="2">
    <location>
        <begin position="348"/>
        <end position="449"/>
    </location>
</feature>
<feature type="domain" description="Bacterial Ig-like" evidence="2">
    <location>
        <begin position="1516"/>
        <end position="1620"/>
    </location>
</feature>
<dbReference type="InterPro" id="IPR028059">
    <property type="entry name" value="SWM_rpt"/>
</dbReference>
<feature type="domain" description="Bacterial Ig-like" evidence="2">
    <location>
        <begin position="115"/>
        <end position="223"/>
    </location>
</feature>
<feature type="domain" description="Bacterial Ig-like" evidence="2">
    <location>
        <begin position="671"/>
        <end position="770"/>
    </location>
</feature>
<feature type="domain" description="Bacterial Ig-like" evidence="2">
    <location>
        <begin position="1961"/>
        <end position="2063"/>
    </location>
</feature>
<feature type="domain" description="Bacterial Ig-like" evidence="2">
    <location>
        <begin position="875"/>
        <end position="976"/>
    </location>
</feature>
<dbReference type="InterPro" id="IPR053784">
    <property type="entry name" value="Choice_anch_U_dom"/>
</dbReference>
<feature type="compositionally biased region" description="Pro residues" evidence="1">
    <location>
        <begin position="2382"/>
        <end position="2402"/>
    </location>
</feature>
<gene>
    <name evidence="3" type="ORF">D5039_21430</name>
</gene>
<dbReference type="GO" id="GO:0016787">
    <property type="term" value="F:hydrolase activity"/>
    <property type="evidence" value="ECO:0007669"/>
    <property type="project" value="UniProtKB-KW"/>
</dbReference>
<dbReference type="InterPro" id="IPR044048">
    <property type="entry name" value="Big_12"/>
</dbReference>
<feature type="domain" description="Bacterial Ig-like" evidence="2">
    <location>
        <begin position="1205"/>
        <end position="1288"/>
    </location>
</feature>
<dbReference type="Proteomes" id="UP001208935">
    <property type="component" value="Unassembled WGS sequence"/>
</dbReference>
<feature type="domain" description="Bacterial Ig-like" evidence="2">
    <location>
        <begin position="771"/>
        <end position="874"/>
    </location>
</feature>
<reference evidence="4" key="1">
    <citation type="submission" date="2023-07" db="EMBL/GenBank/DDBJ databases">
        <title>Verminephrobacter genomes.</title>
        <authorList>
            <person name="Lund M.B."/>
        </authorList>
    </citation>
    <scope>NUCLEOTIDE SEQUENCE [LARGE SCALE GENOMIC DNA]</scope>
    <source>
        <strain evidence="4">AtM5-05</strain>
    </source>
</reference>
<feature type="domain" description="Bacterial Ig-like" evidence="2">
    <location>
        <begin position="1410"/>
        <end position="1512"/>
    </location>
</feature>
<feature type="domain" description="Bacterial Ig-like" evidence="2">
    <location>
        <begin position="228"/>
        <end position="343"/>
    </location>
</feature>
<proteinExistence type="predicted"/>
<feature type="domain" description="Bacterial Ig-like" evidence="2">
    <location>
        <begin position="450"/>
        <end position="557"/>
    </location>
</feature>
<feature type="domain" description="Bacterial Ig-like" evidence="2">
    <location>
        <begin position="1303"/>
        <end position="1405"/>
    </location>
</feature>
<keyword evidence="4" id="KW-1185">Reference proteome</keyword>
<evidence type="ECO:0000259" key="2">
    <source>
        <dbReference type="Pfam" id="PF19078"/>
    </source>
</evidence>
<protein>
    <submittedName>
        <fullName evidence="3">Glycosyl hydrolase</fullName>
    </submittedName>
</protein>
<dbReference type="EMBL" id="QZCW01000006">
    <property type="protein sequence ID" value="MCW5323616.1"/>
    <property type="molecule type" value="Genomic_DNA"/>
</dbReference>
<name>A0ABT3KZ38_9BURK</name>
<feature type="domain" description="Bacterial Ig-like" evidence="2">
    <location>
        <begin position="1853"/>
        <end position="1955"/>
    </location>
</feature>
<feature type="domain" description="Bacterial Ig-like" evidence="2">
    <location>
        <begin position="2177"/>
        <end position="2261"/>
    </location>
</feature>
<dbReference type="Pfam" id="PF13753">
    <property type="entry name" value="SWM_repeat"/>
    <property type="match status" value="1"/>
</dbReference>
<feature type="domain" description="Bacterial Ig-like" evidence="2">
    <location>
        <begin position="983"/>
        <end position="1083"/>
    </location>
</feature>
<feature type="domain" description="Bacterial Ig-like" evidence="2">
    <location>
        <begin position="564"/>
        <end position="662"/>
    </location>
</feature>
<comment type="caution">
    <text evidence="3">The sequence shown here is derived from an EMBL/GenBank/DDBJ whole genome shotgun (WGS) entry which is preliminary data.</text>
</comment>
<dbReference type="RefSeq" id="WP_265283393.1">
    <property type="nucleotide sequence ID" value="NZ_QZCW01000006.1"/>
</dbReference>
<feature type="region of interest" description="Disordered" evidence="1">
    <location>
        <begin position="2375"/>
        <end position="2446"/>
    </location>
</feature>
<dbReference type="PANTHER" id="PTHR34677:SF3">
    <property type="entry name" value="BACTERIAL IG-LIKE DOMAIN-CONTAINING PROTEIN"/>
    <property type="match status" value="1"/>
</dbReference>
<organism evidence="3 4">
    <name type="scientific">Verminephrobacter aporrectodeae subsp. tuberculatae</name>
    <dbReference type="NCBI Taxonomy" id="1110392"/>
    <lineage>
        <taxon>Bacteria</taxon>
        <taxon>Pseudomonadati</taxon>
        <taxon>Pseudomonadota</taxon>
        <taxon>Betaproteobacteria</taxon>
        <taxon>Burkholderiales</taxon>
        <taxon>Comamonadaceae</taxon>
        <taxon>Verminephrobacter</taxon>
    </lineage>
</organism>
<evidence type="ECO:0000313" key="4">
    <source>
        <dbReference type="Proteomes" id="UP001208935"/>
    </source>
</evidence>